<dbReference type="Gene3D" id="3.40.50.2000">
    <property type="entry name" value="Glycogen Phosphorylase B"/>
    <property type="match status" value="1"/>
</dbReference>
<evidence type="ECO:0000313" key="15">
    <source>
        <dbReference type="EMBL" id="RVX70205.1"/>
    </source>
</evidence>
<dbReference type="VEuPathDB" id="FungiDB:PV10_08286"/>
<feature type="domain" description="ALG11 mannosyltransferase N-terminal" evidence="14">
    <location>
        <begin position="93"/>
        <end position="299"/>
    </location>
</feature>
<evidence type="ECO:0000256" key="12">
    <source>
        <dbReference type="RuleBase" id="RU367051"/>
    </source>
</evidence>
<evidence type="ECO:0000256" key="7">
    <source>
        <dbReference type="ARBA" id="ARBA00022692"/>
    </source>
</evidence>
<proteinExistence type="inferred from homology"/>
<evidence type="ECO:0000256" key="2">
    <source>
        <dbReference type="ARBA" id="ARBA00004922"/>
    </source>
</evidence>
<dbReference type="PANTHER" id="PTHR45919">
    <property type="entry name" value="GDP-MAN:MAN(3)GLCNAC(2)-PP-DOL ALPHA-1,2-MANNOSYLTRANSFERASE"/>
    <property type="match status" value="1"/>
</dbReference>
<dbReference type="Pfam" id="PF00534">
    <property type="entry name" value="Glycos_transf_1"/>
    <property type="match status" value="1"/>
</dbReference>
<keyword evidence="8 12" id="KW-0256">Endoplasmic reticulum</keyword>
<dbReference type="InterPro" id="IPR001296">
    <property type="entry name" value="Glyco_trans_1"/>
</dbReference>
<evidence type="ECO:0000256" key="4">
    <source>
        <dbReference type="ARBA" id="ARBA00022018"/>
    </source>
</evidence>
<dbReference type="InterPro" id="IPR031814">
    <property type="entry name" value="ALG11_N"/>
</dbReference>
<evidence type="ECO:0000256" key="10">
    <source>
        <dbReference type="ARBA" id="ARBA00023136"/>
    </source>
</evidence>
<comment type="pathway">
    <text evidence="2 12">Protein modification; protein glycosylation.</text>
</comment>
<sequence length="535" mass="59875">MAASVLLALVAAIPLLPLLGILLARFILRVWGWSLLSQSRGRRAAIVAKVAKDRAALTAEQDLQLDTDDGWEKVERVGEAANGESLPKEWHGVVGFFHPFCNAGGGGERVLWAAIAATQRRWPQATCAVYTGDHDIDRDVVVATVENRFGIRLQEHSLVFIYLTKRRFVLASTYPFFTLAGQSFGSLILTHEAFQLLVPDIFIDTMGYAFGLAYCRFLFPKIPTGAYVHYPTISTDMLESLDDTTGEKGIHSGAGTGLKGRGKRLYWRAFAWLYGWVGSQIDVVMCNSSWTSGHIRQLWKPKRPSSKFASVVYPPCPVEELEAKIQLTPESEKKRENIVLYIAQFRPEKNHSLILRSFAKYRRQSKKNPKLVLIGSVRSNTPDEKHVYNLRLEARELKIDDATTFICDAPFSTILKYLQRSSVTTNGMYSEHFGIGNVEGLAAGLIPVVHNSGGPKLDIVIPYEGQPVGYLGESDQDYAEGFLKVESLDAQERYQMRQRGRASTKRFTEAAFADKWISEMQVLVTLQSSRSGDWL</sequence>
<comment type="similarity">
    <text evidence="12">Belongs to the glycosyltransferase group 1 family. Glycosyltransferase 4 subfamily.</text>
</comment>
<evidence type="ECO:0000256" key="3">
    <source>
        <dbReference type="ARBA" id="ARBA00012645"/>
    </source>
</evidence>
<feature type="domain" description="Glycosyl transferase family 1" evidence="13">
    <location>
        <begin position="331"/>
        <end position="501"/>
    </location>
</feature>
<dbReference type="GO" id="GO:0006487">
    <property type="term" value="P:protein N-linked glycosylation"/>
    <property type="evidence" value="ECO:0007669"/>
    <property type="project" value="TreeGrafter"/>
</dbReference>
<dbReference type="Proteomes" id="UP000288859">
    <property type="component" value="Unassembled WGS sequence"/>
</dbReference>
<dbReference type="CDD" id="cd03806">
    <property type="entry name" value="GT4_ALG11-like"/>
    <property type="match status" value="1"/>
</dbReference>
<dbReference type="GO" id="GO:0005789">
    <property type="term" value="C:endoplasmic reticulum membrane"/>
    <property type="evidence" value="ECO:0007669"/>
    <property type="project" value="UniProtKB-SubCell"/>
</dbReference>
<dbReference type="AlphaFoldDB" id="A0A438N3T3"/>
<evidence type="ECO:0000256" key="5">
    <source>
        <dbReference type="ARBA" id="ARBA00022676"/>
    </source>
</evidence>
<protein>
    <recommendedName>
        <fullName evidence="4 12">GDP-Man:Man(3)GlcNAc(2)-PP-Dol alpha-1,2-mannosyltransferase</fullName>
        <ecNumber evidence="3 12">2.4.1.131</ecNumber>
    </recommendedName>
</protein>
<name>A0A438N3T3_EXOME</name>
<keyword evidence="7" id="KW-0812">Transmembrane</keyword>
<keyword evidence="6 12" id="KW-0808">Transferase</keyword>
<evidence type="ECO:0000259" key="13">
    <source>
        <dbReference type="Pfam" id="PF00534"/>
    </source>
</evidence>
<evidence type="ECO:0000259" key="14">
    <source>
        <dbReference type="Pfam" id="PF15924"/>
    </source>
</evidence>
<comment type="function">
    <text evidence="12">GDP-Man:Man(3)GlcNAc(2)-PP-Dol alpha-1,2-mannosyltransferase that operates in the biosynthetic pathway of dolichol-linked oligosaccharides, the glycan precursors employed in protein asparagine (N)-glycosylation. The assembly of dolichol-linked oligosaccharides begins on the cytosolic side of the endoplasmic reticulum membrane and finishes in its lumen. The sequential addition of sugars to dolichol pyrophosphate produces dolichol-linked oligosaccharides containing fourteen sugars, including two GlcNAcs, nine mannoses and three glucoses. Once assembled, the oligosaccharide is transferred from the lipid to nascent proteins by oligosaccharyltransferases. Catalyzes, on the cytoplasmic face of the endoplasmic reticulum, the addition of the fourth and fifth mannose residues to the dolichol-linked oligosaccharide chain, to produce Man(5)GlcNAc(2)-PP-dolichol core oligosaccharide.</text>
</comment>
<evidence type="ECO:0000256" key="6">
    <source>
        <dbReference type="ARBA" id="ARBA00022679"/>
    </source>
</evidence>
<accession>A0A438N3T3</accession>
<dbReference type="SUPFAM" id="SSF53756">
    <property type="entry name" value="UDP-Glycosyltransferase/glycogen phosphorylase"/>
    <property type="match status" value="1"/>
</dbReference>
<dbReference type="GO" id="GO:0004377">
    <property type="term" value="F:GDP-Man:Man(3)GlcNAc(2)-PP-Dol alpha-1,2-mannosyltransferase activity"/>
    <property type="evidence" value="ECO:0007669"/>
    <property type="project" value="UniProtKB-UniRule"/>
</dbReference>
<dbReference type="UniPathway" id="UPA00378"/>
<keyword evidence="9" id="KW-1133">Transmembrane helix</keyword>
<evidence type="ECO:0000256" key="11">
    <source>
        <dbReference type="ARBA" id="ARBA00045065"/>
    </source>
</evidence>
<evidence type="ECO:0000256" key="8">
    <source>
        <dbReference type="ARBA" id="ARBA00022824"/>
    </source>
</evidence>
<organism evidence="15 16">
    <name type="scientific">Exophiala mesophila</name>
    <name type="common">Black yeast-like fungus</name>
    <dbReference type="NCBI Taxonomy" id="212818"/>
    <lineage>
        <taxon>Eukaryota</taxon>
        <taxon>Fungi</taxon>
        <taxon>Dikarya</taxon>
        <taxon>Ascomycota</taxon>
        <taxon>Pezizomycotina</taxon>
        <taxon>Eurotiomycetes</taxon>
        <taxon>Chaetothyriomycetidae</taxon>
        <taxon>Chaetothyriales</taxon>
        <taxon>Herpotrichiellaceae</taxon>
        <taxon>Exophiala</taxon>
    </lineage>
</organism>
<gene>
    <name evidence="15" type="ORF">B0A52_05538</name>
</gene>
<dbReference type="Pfam" id="PF15924">
    <property type="entry name" value="ALG11_N"/>
    <property type="match status" value="1"/>
</dbReference>
<reference evidence="15 16" key="1">
    <citation type="submission" date="2017-03" db="EMBL/GenBank/DDBJ databases">
        <title>Genomes of endolithic fungi from Antarctica.</title>
        <authorList>
            <person name="Coleine C."/>
            <person name="Masonjones S."/>
            <person name="Stajich J.E."/>
        </authorList>
    </citation>
    <scope>NUCLEOTIDE SEQUENCE [LARGE SCALE GENOMIC DNA]</scope>
    <source>
        <strain evidence="15 16">CCFEE 6314</strain>
    </source>
</reference>
<dbReference type="EC" id="2.4.1.131" evidence="3 12"/>
<evidence type="ECO:0000256" key="1">
    <source>
        <dbReference type="ARBA" id="ARBA00004389"/>
    </source>
</evidence>
<evidence type="ECO:0000256" key="9">
    <source>
        <dbReference type="ARBA" id="ARBA00022989"/>
    </source>
</evidence>
<comment type="catalytic activity">
    <reaction evidence="11 12">
        <text>an alpha-D-Man-(1-&gt;3)-[alpha-D-Man-(1-&gt;6)]-beta-D-Man-(1-&gt;4)-beta-D-GlcNAc-(1-&gt;4)-alpha-D-GlcNAc-diphospho-di-trans,poly-cis-dolichol + 2 GDP-alpha-D-mannose = an alpha-D-Man-(1-&gt;2)-alpha-D-Man-(1-&gt;2)-alpha-D-Man-(1-&gt;3)-[alpha-D-Man-(1-&gt;6)]-beta-D-Man-(1-&gt;4)-beta-D-GlcNAc-(1-&gt;4)-alpha-D-GlcNAc-diphospho-di-trans,poly-cis-dolichol + 2 GDP + 2 H(+)</text>
        <dbReference type="Rhea" id="RHEA:29523"/>
        <dbReference type="Rhea" id="RHEA-COMP:19515"/>
        <dbReference type="Rhea" id="RHEA-COMP:19516"/>
        <dbReference type="ChEBI" id="CHEBI:15378"/>
        <dbReference type="ChEBI" id="CHEBI:57527"/>
        <dbReference type="ChEBI" id="CHEBI:58189"/>
        <dbReference type="ChEBI" id="CHEBI:132511"/>
        <dbReference type="ChEBI" id="CHEBI:132515"/>
        <dbReference type="EC" id="2.4.1.131"/>
    </reaction>
    <physiologicalReaction direction="left-to-right" evidence="11 12">
        <dbReference type="Rhea" id="RHEA:29524"/>
    </physiologicalReaction>
</comment>
<comment type="subcellular location">
    <subcellularLocation>
        <location evidence="1">Endoplasmic reticulum membrane</location>
        <topology evidence="1">Single-pass membrane protein</topology>
    </subcellularLocation>
</comment>
<keyword evidence="5 12" id="KW-0328">Glycosyltransferase</keyword>
<dbReference type="InterPro" id="IPR038013">
    <property type="entry name" value="ALG11"/>
</dbReference>
<keyword evidence="10" id="KW-0472">Membrane</keyword>
<dbReference type="OrthoDB" id="2276068at2759"/>
<evidence type="ECO:0000313" key="16">
    <source>
        <dbReference type="Proteomes" id="UP000288859"/>
    </source>
</evidence>
<dbReference type="PANTHER" id="PTHR45919:SF1">
    <property type="entry name" value="GDP-MAN:MAN(3)GLCNAC(2)-PP-DOL ALPHA-1,2-MANNOSYLTRANSFERASE"/>
    <property type="match status" value="1"/>
</dbReference>
<dbReference type="EMBL" id="NAJM01000024">
    <property type="protein sequence ID" value="RVX70205.1"/>
    <property type="molecule type" value="Genomic_DNA"/>
</dbReference>
<comment type="caution">
    <text evidence="15">The sequence shown here is derived from an EMBL/GenBank/DDBJ whole genome shotgun (WGS) entry which is preliminary data.</text>
</comment>